<dbReference type="Proteomes" id="UP000175744">
    <property type="component" value="Unassembled WGS sequence"/>
</dbReference>
<evidence type="ECO:0000256" key="2">
    <source>
        <dbReference type="ARBA" id="ARBA00022448"/>
    </source>
</evidence>
<dbReference type="SMART" id="SM00382">
    <property type="entry name" value="AAA"/>
    <property type="match status" value="1"/>
</dbReference>
<keyword evidence="4 6" id="KW-0067">ATP-binding</keyword>
<dbReference type="Pfam" id="PF00005">
    <property type="entry name" value="ABC_tran"/>
    <property type="match status" value="1"/>
</dbReference>
<dbReference type="OrthoDB" id="9804819at2"/>
<accession>A0A1E8EYM6</accession>
<dbReference type="STRING" id="1121290.CLAOCE_13260"/>
<evidence type="ECO:0000313" key="6">
    <source>
        <dbReference type="EMBL" id="OFI06071.1"/>
    </source>
</evidence>
<dbReference type="CDD" id="cd03230">
    <property type="entry name" value="ABC_DR_subfamily_A"/>
    <property type="match status" value="1"/>
</dbReference>
<dbReference type="SUPFAM" id="SSF52540">
    <property type="entry name" value="P-loop containing nucleoside triphosphate hydrolases"/>
    <property type="match status" value="1"/>
</dbReference>
<dbReference type="InterPro" id="IPR003439">
    <property type="entry name" value="ABC_transporter-like_ATP-bd"/>
</dbReference>
<dbReference type="Gene3D" id="3.40.50.300">
    <property type="entry name" value="P-loop containing nucleotide triphosphate hydrolases"/>
    <property type="match status" value="1"/>
</dbReference>
<name>A0A1E8EYM6_9CLOT</name>
<dbReference type="GO" id="GO:0016887">
    <property type="term" value="F:ATP hydrolysis activity"/>
    <property type="evidence" value="ECO:0007669"/>
    <property type="project" value="InterPro"/>
</dbReference>
<dbReference type="PROSITE" id="PS50893">
    <property type="entry name" value="ABC_TRANSPORTER_2"/>
    <property type="match status" value="1"/>
</dbReference>
<dbReference type="InterPro" id="IPR003593">
    <property type="entry name" value="AAA+_ATPase"/>
</dbReference>
<evidence type="ECO:0000256" key="4">
    <source>
        <dbReference type="ARBA" id="ARBA00022840"/>
    </source>
</evidence>
<keyword evidence="7" id="KW-1185">Reference proteome</keyword>
<sequence>MIELKGVCKTLDDKNILKDINLSIKEGSIFGLIGHNGAGKTTLIKCLTGIYNVDKGQIKIDDKEVFQNKHIKNIVGYVPDFNNQFSNLKVKELIKLYELSYTNFNKERFYKLNKFFKIPENIRRKKLSKGMKTRLAIMLNLSIMPKVLVMDEPTSGLDPLIKKVVMNIILDDVSERGTTVLISSHNLSDLERICDSVAIMGDGEIKYSNSIEEMKENIKKIQVVFKEEAPKDLSIWKGVMNIQKVGRVYNIVINGYNHEILSKLKNSNIVFHEFIDLSLEDMFIYSVGGDSEYEELFK</sequence>
<dbReference type="InterPro" id="IPR027417">
    <property type="entry name" value="P-loop_NTPase"/>
</dbReference>
<gene>
    <name evidence="6" type="primary">ytrB_3</name>
    <name evidence="6" type="ORF">CLOACE_13260</name>
</gene>
<dbReference type="GO" id="GO:0005524">
    <property type="term" value="F:ATP binding"/>
    <property type="evidence" value="ECO:0007669"/>
    <property type="project" value="UniProtKB-KW"/>
</dbReference>
<dbReference type="RefSeq" id="WP_070110317.1">
    <property type="nucleotide sequence ID" value="NZ_LZFO01000016.1"/>
</dbReference>
<proteinExistence type="inferred from homology"/>
<dbReference type="AlphaFoldDB" id="A0A1E8EYM6"/>
<comment type="caution">
    <text evidence="6">The sequence shown here is derived from an EMBL/GenBank/DDBJ whole genome shotgun (WGS) entry which is preliminary data.</text>
</comment>
<feature type="domain" description="ABC transporter" evidence="5">
    <location>
        <begin position="2"/>
        <end position="227"/>
    </location>
</feature>
<protein>
    <submittedName>
        <fullName evidence="6">ABC transporter ATP-binding protein YtrB</fullName>
    </submittedName>
</protein>
<evidence type="ECO:0000259" key="5">
    <source>
        <dbReference type="PROSITE" id="PS50893"/>
    </source>
</evidence>
<dbReference type="PANTHER" id="PTHR42711">
    <property type="entry name" value="ABC TRANSPORTER ATP-BINDING PROTEIN"/>
    <property type="match status" value="1"/>
</dbReference>
<dbReference type="PANTHER" id="PTHR42711:SF5">
    <property type="entry name" value="ABC TRANSPORTER ATP-BINDING PROTEIN NATA"/>
    <property type="match status" value="1"/>
</dbReference>
<keyword evidence="2" id="KW-0813">Transport</keyword>
<keyword evidence="3" id="KW-0547">Nucleotide-binding</keyword>
<evidence type="ECO:0000256" key="1">
    <source>
        <dbReference type="ARBA" id="ARBA00005417"/>
    </source>
</evidence>
<organism evidence="6 7">
    <name type="scientific">Clostridium acetireducens DSM 10703</name>
    <dbReference type="NCBI Taxonomy" id="1121290"/>
    <lineage>
        <taxon>Bacteria</taxon>
        <taxon>Bacillati</taxon>
        <taxon>Bacillota</taxon>
        <taxon>Clostridia</taxon>
        <taxon>Eubacteriales</taxon>
        <taxon>Clostridiaceae</taxon>
        <taxon>Clostridium</taxon>
    </lineage>
</organism>
<reference evidence="6 7" key="1">
    <citation type="submission" date="2016-06" db="EMBL/GenBank/DDBJ databases">
        <title>Genome sequence of Clostridium acetireducens DSM 10703.</title>
        <authorList>
            <person name="Poehlein A."/>
            <person name="Fluechter S."/>
            <person name="Duerre P."/>
            <person name="Daniel R."/>
        </authorList>
    </citation>
    <scope>NUCLEOTIDE SEQUENCE [LARGE SCALE GENOMIC DNA]</scope>
    <source>
        <strain evidence="6 7">DSM 10703</strain>
    </source>
</reference>
<comment type="similarity">
    <text evidence="1">Belongs to the ABC transporter superfamily.</text>
</comment>
<evidence type="ECO:0000313" key="7">
    <source>
        <dbReference type="Proteomes" id="UP000175744"/>
    </source>
</evidence>
<dbReference type="EMBL" id="LZFO01000016">
    <property type="protein sequence ID" value="OFI06071.1"/>
    <property type="molecule type" value="Genomic_DNA"/>
</dbReference>
<evidence type="ECO:0000256" key="3">
    <source>
        <dbReference type="ARBA" id="ARBA00022741"/>
    </source>
</evidence>
<dbReference type="InterPro" id="IPR050763">
    <property type="entry name" value="ABC_transporter_ATP-binding"/>
</dbReference>
<dbReference type="PATRIC" id="fig|1121290.3.peg.1305"/>